<proteinExistence type="predicted"/>
<dbReference type="Proteomes" id="UP001169006">
    <property type="component" value="Unassembled WGS sequence"/>
</dbReference>
<organism evidence="1 2">
    <name type="scientific">Rhizobium oryzicola</name>
    <dbReference type="NCBI Taxonomy" id="1232668"/>
    <lineage>
        <taxon>Bacteria</taxon>
        <taxon>Pseudomonadati</taxon>
        <taxon>Pseudomonadota</taxon>
        <taxon>Alphaproteobacteria</taxon>
        <taxon>Hyphomicrobiales</taxon>
        <taxon>Rhizobiaceae</taxon>
        <taxon>Rhizobium/Agrobacterium group</taxon>
        <taxon>Rhizobium</taxon>
    </lineage>
</organism>
<protein>
    <submittedName>
        <fullName evidence="1">Uncharacterized protein</fullName>
    </submittedName>
</protein>
<sequence length="49" mass="5344">MFEYKGGTNCGKDKGDAYLAAIGADGLAAKTFQSNRFKTAKKFLNRLII</sequence>
<dbReference type="EMBL" id="JAUKWQ010000010">
    <property type="protein sequence ID" value="MDO1584697.1"/>
    <property type="molecule type" value="Genomic_DNA"/>
</dbReference>
<dbReference type="RefSeq" id="WP_302078963.1">
    <property type="nucleotide sequence ID" value="NZ_JAUKWQ010000010.1"/>
</dbReference>
<evidence type="ECO:0000313" key="2">
    <source>
        <dbReference type="Proteomes" id="UP001169006"/>
    </source>
</evidence>
<keyword evidence="2" id="KW-1185">Reference proteome</keyword>
<gene>
    <name evidence="1" type="ORF">Q2T52_21640</name>
</gene>
<evidence type="ECO:0000313" key="1">
    <source>
        <dbReference type="EMBL" id="MDO1584697.1"/>
    </source>
</evidence>
<accession>A0ABT8T209</accession>
<comment type="caution">
    <text evidence="1">The sequence shown here is derived from an EMBL/GenBank/DDBJ whole genome shotgun (WGS) entry which is preliminary data.</text>
</comment>
<reference evidence="1" key="1">
    <citation type="journal article" date="2015" name="Int. J. Syst. Evol. Microbiol.">
        <title>Rhizobium oryzicola sp. nov., potential plant-growth-promoting endophytic bacteria isolated from rice roots.</title>
        <authorList>
            <person name="Zhang X.X."/>
            <person name="Gao J.S."/>
            <person name="Cao Y.H."/>
            <person name="Sheirdil R.A."/>
            <person name="Wang X.C."/>
            <person name="Zhang L."/>
        </authorList>
    </citation>
    <scope>NUCLEOTIDE SEQUENCE</scope>
    <source>
        <strain evidence="1">05753</strain>
    </source>
</reference>
<name>A0ABT8T209_9HYPH</name>
<reference evidence="1" key="2">
    <citation type="submission" date="2023-07" db="EMBL/GenBank/DDBJ databases">
        <authorList>
            <person name="Sun H."/>
        </authorList>
    </citation>
    <scope>NUCLEOTIDE SEQUENCE</scope>
    <source>
        <strain evidence="1">05753</strain>
    </source>
</reference>